<proteinExistence type="predicted"/>
<feature type="transmembrane region" description="Helical" evidence="1">
    <location>
        <begin position="6"/>
        <end position="26"/>
    </location>
</feature>
<sequence>MNNEKGIIYPLLITLCFVILIFFGYLTGKVSSERQFVYMQEEQLKQTRLVQQGVERAIIYAKDASVFFPMEKTLILNEGSVNLVINQTTEEERLFMIEASTDKQHTKKVKVYYNVTQNSVTKWVEG</sequence>
<organism evidence="2 3">
    <name type="scientific">Fictibacillus arsenicus</name>
    <dbReference type="NCBI Taxonomy" id="255247"/>
    <lineage>
        <taxon>Bacteria</taxon>
        <taxon>Bacillati</taxon>
        <taxon>Bacillota</taxon>
        <taxon>Bacilli</taxon>
        <taxon>Bacillales</taxon>
        <taxon>Fictibacillaceae</taxon>
        <taxon>Fictibacillus</taxon>
    </lineage>
</organism>
<dbReference type="Proteomes" id="UP000077412">
    <property type="component" value="Chromosome"/>
</dbReference>
<gene>
    <name evidence="2" type="ORF">ABE41_012720</name>
</gene>
<keyword evidence="1" id="KW-1133">Transmembrane helix</keyword>
<evidence type="ECO:0000313" key="2">
    <source>
        <dbReference type="EMBL" id="ANX12874.1"/>
    </source>
</evidence>
<dbReference type="EMBL" id="CP016761">
    <property type="protein sequence ID" value="ANX12874.1"/>
    <property type="molecule type" value="Genomic_DNA"/>
</dbReference>
<dbReference type="Pfam" id="PF14173">
    <property type="entry name" value="ComGG"/>
    <property type="match status" value="1"/>
</dbReference>
<evidence type="ECO:0000313" key="3">
    <source>
        <dbReference type="Proteomes" id="UP000077412"/>
    </source>
</evidence>
<keyword evidence="1" id="KW-0472">Membrane</keyword>
<keyword evidence="1" id="KW-0812">Transmembrane</keyword>
<keyword evidence="3" id="KW-1185">Reference proteome</keyword>
<name>A0A1B1Z622_9BACL</name>
<protein>
    <recommendedName>
        <fullName evidence="4">Competence protein ComG</fullName>
    </recommendedName>
</protein>
<accession>A0A1B1Z622</accession>
<dbReference type="InterPro" id="IPR020372">
    <property type="entry name" value="Competence_ComGG"/>
</dbReference>
<reference evidence="2 3" key="1">
    <citation type="submission" date="2016-08" db="EMBL/GenBank/DDBJ databases">
        <title>Complete genome sequence of Fictibacillus arsenicus G25-54, a strain with toxicity to nematodes and a potential arsenic-resistance activity.</title>
        <authorList>
            <person name="Zheng Z."/>
        </authorList>
    </citation>
    <scope>NUCLEOTIDE SEQUENCE [LARGE SCALE GENOMIC DNA]</scope>
    <source>
        <strain evidence="2 3">G25-54</strain>
    </source>
</reference>
<evidence type="ECO:0008006" key="4">
    <source>
        <dbReference type="Google" id="ProtNLM"/>
    </source>
</evidence>
<dbReference type="STRING" id="255247.ABE41_012720"/>
<evidence type="ECO:0000256" key="1">
    <source>
        <dbReference type="SAM" id="Phobius"/>
    </source>
</evidence>
<dbReference type="RefSeq" id="WP_066290881.1">
    <property type="nucleotide sequence ID" value="NZ_CP016761.1"/>
</dbReference>
<dbReference type="KEGG" id="far:ABE41_012720"/>
<dbReference type="AlphaFoldDB" id="A0A1B1Z622"/>
<dbReference type="OrthoDB" id="2969153at2"/>